<protein>
    <submittedName>
        <fullName evidence="1">Uncharacterized protein</fullName>
    </submittedName>
</protein>
<name>A0A4S8LZQ7_DENBC</name>
<keyword evidence="2" id="KW-1185">Reference proteome</keyword>
<proteinExistence type="predicted"/>
<sequence length="96" mass="10636">MALFLVEGLNQTTRLPLLSHPPHLLLGLLTWAPLVSYYYGYVIIFVLSCSATEYILRAVEQRDNGKGKGKEKAPAQQDARRRAVLQGFYAEVVGSG</sequence>
<dbReference type="EMBL" id="ML179215">
    <property type="protein sequence ID" value="THU94778.1"/>
    <property type="molecule type" value="Genomic_DNA"/>
</dbReference>
<reference evidence="1 2" key="1">
    <citation type="journal article" date="2019" name="Nat. Ecol. Evol.">
        <title>Megaphylogeny resolves global patterns of mushroom evolution.</title>
        <authorList>
            <person name="Varga T."/>
            <person name="Krizsan K."/>
            <person name="Foldi C."/>
            <person name="Dima B."/>
            <person name="Sanchez-Garcia M."/>
            <person name="Sanchez-Ramirez S."/>
            <person name="Szollosi G.J."/>
            <person name="Szarkandi J.G."/>
            <person name="Papp V."/>
            <person name="Albert L."/>
            <person name="Andreopoulos W."/>
            <person name="Angelini C."/>
            <person name="Antonin V."/>
            <person name="Barry K.W."/>
            <person name="Bougher N.L."/>
            <person name="Buchanan P."/>
            <person name="Buyck B."/>
            <person name="Bense V."/>
            <person name="Catcheside P."/>
            <person name="Chovatia M."/>
            <person name="Cooper J."/>
            <person name="Damon W."/>
            <person name="Desjardin D."/>
            <person name="Finy P."/>
            <person name="Geml J."/>
            <person name="Haridas S."/>
            <person name="Hughes K."/>
            <person name="Justo A."/>
            <person name="Karasinski D."/>
            <person name="Kautmanova I."/>
            <person name="Kiss B."/>
            <person name="Kocsube S."/>
            <person name="Kotiranta H."/>
            <person name="LaButti K.M."/>
            <person name="Lechner B.E."/>
            <person name="Liimatainen K."/>
            <person name="Lipzen A."/>
            <person name="Lukacs Z."/>
            <person name="Mihaltcheva S."/>
            <person name="Morgado L.N."/>
            <person name="Niskanen T."/>
            <person name="Noordeloos M.E."/>
            <person name="Ohm R.A."/>
            <person name="Ortiz-Santana B."/>
            <person name="Ovrebo C."/>
            <person name="Racz N."/>
            <person name="Riley R."/>
            <person name="Savchenko A."/>
            <person name="Shiryaev A."/>
            <person name="Soop K."/>
            <person name="Spirin V."/>
            <person name="Szebenyi C."/>
            <person name="Tomsovsky M."/>
            <person name="Tulloss R.E."/>
            <person name="Uehling J."/>
            <person name="Grigoriev I.V."/>
            <person name="Vagvolgyi C."/>
            <person name="Papp T."/>
            <person name="Martin F.M."/>
            <person name="Miettinen O."/>
            <person name="Hibbett D.S."/>
            <person name="Nagy L.G."/>
        </authorList>
    </citation>
    <scope>NUCLEOTIDE SEQUENCE [LARGE SCALE GENOMIC DNA]</scope>
    <source>
        <strain evidence="1 2">CBS 962.96</strain>
    </source>
</reference>
<gene>
    <name evidence="1" type="ORF">K435DRAFT_860169</name>
</gene>
<organism evidence="1 2">
    <name type="scientific">Dendrothele bispora (strain CBS 962.96)</name>
    <dbReference type="NCBI Taxonomy" id="1314807"/>
    <lineage>
        <taxon>Eukaryota</taxon>
        <taxon>Fungi</taxon>
        <taxon>Dikarya</taxon>
        <taxon>Basidiomycota</taxon>
        <taxon>Agaricomycotina</taxon>
        <taxon>Agaricomycetes</taxon>
        <taxon>Agaricomycetidae</taxon>
        <taxon>Agaricales</taxon>
        <taxon>Agaricales incertae sedis</taxon>
        <taxon>Dendrothele</taxon>
    </lineage>
</organism>
<dbReference type="AlphaFoldDB" id="A0A4S8LZQ7"/>
<accession>A0A4S8LZQ7</accession>
<evidence type="ECO:0000313" key="2">
    <source>
        <dbReference type="Proteomes" id="UP000297245"/>
    </source>
</evidence>
<dbReference type="Proteomes" id="UP000297245">
    <property type="component" value="Unassembled WGS sequence"/>
</dbReference>
<evidence type="ECO:0000313" key="1">
    <source>
        <dbReference type="EMBL" id="THU94778.1"/>
    </source>
</evidence>